<protein>
    <recommendedName>
        <fullName evidence="2">UPF0301 protein LNKW23_10320</fullName>
    </recommendedName>
</protein>
<keyword evidence="4" id="KW-1185">Reference proteome</keyword>
<dbReference type="EMBL" id="BSYI01000006">
    <property type="protein sequence ID" value="GMG81819.1"/>
    <property type="molecule type" value="Genomic_DNA"/>
</dbReference>
<dbReference type="NCBIfam" id="NF001268">
    <property type="entry name" value="PRK00228.1-4"/>
    <property type="match status" value="1"/>
</dbReference>
<sequence length="205" mass="22112">MPPTDPDPLSMTGPETGPAVRTDFLAGQLLIAMPGMQDPRFHKTVVYLCAHSDDGAMGLIVNKPAETLALKDLFERLSIPATGEIATERVRFGGPVETGRGFVLHSADYHSENATLKVDDETSMTATLDILHAMAEDQGPERAMVALGYSGWAPGQLEAEIQRNGWLYCAPDEELLFDADNETKWTRAMAKIGVDPALLSTGGRA</sequence>
<dbReference type="PANTHER" id="PTHR30327">
    <property type="entry name" value="UNCHARACTERIZED PROTEIN YQGE"/>
    <property type="match status" value="1"/>
</dbReference>
<dbReference type="HAMAP" id="MF_00758">
    <property type="entry name" value="UPF0301"/>
    <property type="match status" value="1"/>
</dbReference>
<comment type="similarity">
    <text evidence="1 2">Belongs to the UPF0301 (AlgH) family.</text>
</comment>
<comment type="caution">
    <text evidence="3">The sequence shown here is derived from an EMBL/GenBank/DDBJ whole genome shotgun (WGS) entry which is preliminary data.</text>
</comment>
<accession>A0ABQ6LI48</accession>
<evidence type="ECO:0000313" key="3">
    <source>
        <dbReference type="EMBL" id="GMG81819.1"/>
    </source>
</evidence>
<dbReference type="PANTHER" id="PTHR30327:SF1">
    <property type="entry name" value="UPF0301 PROTEIN YQGE"/>
    <property type="match status" value="1"/>
</dbReference>
<proteinExistence type="inferred from homology"/>
<name>A0ABQ6LI48_9RHOB</name>
<evidence type="ECO:0000256" key="1">
    <source>
        <dbReference type="ARBA" id="ARBA00009600"/>
    </source>
</evidence>
<organism evidence="3 4">
    <name type="scientific">Paralimibaculum aggregatum</name>
    <dbReference type="NCBI Taxonomy" id="3036245"/>
    <lineage>
        <taxon>Bacteria</taxon>
        <taxon>Pseudomonadati</taxon>
        <taxon>Pseudomonadota</taxon>
        <taxon>Alphaproteobacteria</taxon>
        <taxon>Rhodobacterales</taxon>
        <taxon>Paracoccaceae</taxon>
        <taxon>Paralimibaculum</taxon>
    </lineage>
</organism>
<evidence type="ECO:0000256" key="2">
    <source>
        <dbReference type="HAMAP-Rule" id="MF_00758"/>
    </source>
</evidence>
<dbReference type="InterPro" id="IPR003774">
    <property type="entry name" value="AlgH-like"/>
</dbReference>
<dbReference type="Proteomes" id="UP001239909">
    <property type="component" value="Unassembled WGS sequence"/>
</dbReference>
<dbReference type="Pfam" id="PF02622">
    <property type="entry name" value="DUF179"/>
    <property type="match status" value="1"/>
</dbReference>
<reference evidence="3 4" key="1">
    <citation type="submission" date="2023-04" db="EMBL/GenBank/DDBJ databases">
        <title>Marinoamorphus aggregata gen. nov., sp. Nov., isolate from tissue of brittle star Ophioplocus japonicus.</title>
        <authorList>
            <person name="Kawano K."/>
            <person name="Sawayama S."/>
            <person name="Nakagawa S."/>
        </authorList>
    </citation>
    <scope>NUCLEOTIDE SEQUENCE [LARGE SCALE GENOMIC DNA]</scope>
    <source>
        <strain evidence="3 4">NKW23</strain>
    </source>
</reference>
<gene>
    <name evidence="3" type="ORF">LNKW23_10320</name>
</gene>
<dbReference type="Gene3D" id="3.40.1740.10">
    <property type="entry name" value="VC0467-like"/>
    <property type="match status" value="1"/>
</dbReference>
<dbReference type="SUPFAM" id="SSF143456">
    <property type="entry name" value="VC0467-like"/>
    <property type="match status" value="1"/>
</dbReference>
<evidence type="ECO:0000313" key="4">
    <source>
        <dbReference type="Proteomes" id="UP001239909"/>
    </source>
</evidence>